<comment type="caution">
    <text evidence="2">The sequence shown here is derived from an EMBL/GenBank/DDBJ whole genome shotgun (WGS) entry which is preliminary data.</text>
</comment>
<feature type="compositionally biased region" description="Low complexity" evidence="1">
    <location>
        <begin position="131"/>
        <end position="143"/>
    </location>
</feature>
<dbReference type="EMBL" id="LRGB01003386">
    <property type="protein sequence ID" value="KZS02875.1"/>
    <property type="molecule type" value="Genomic_DNA"/>
</dbReference>
<feature type="compositionally biased region" description="Low complexity" evidence="1">
    <location>
        <begin position="186"/>
        <end position="201"/>
    </location>
</feature>
<gene>
    <name evidence="2" type="ORF">APZ42_034541</name>
</gene>
<reference evidence="2 3" key="1">
    <citation type="submission" date="2016-03" db="EMBL/GenBank/DDBJ databases">
        <title>EvidentialGene: Evidence-directed Construction of Genes on Genomes.</title>
        <authorList>
            <person name="Gilbert D.G."/>
            <person name="Choi J.-H."/>
            <person name="Mockaitis K."/>
            <person name="Colbourne J."/>
            <person name="Pfrender M."/>
        </authorList>
    </citation>
    <scope>NUCLEOTIDE SEQUENCE [LARGE SCALE GENOMIC DNA]</scope>
    <source>
        <strain evidence="2 3">Xinb3</strain>
        <tissue evidence="2">Complete organism</tissue>
    </source>
</reference>
<organism evidence="2 3">
    <name type="scientific">Daphnia magna</name>
    <dbReference type="NCBI Taxonomy" id="35525"/>
    <lineage>
        <taxon>Eukaryota</taxon>
        <taxon>Metazoa</taxon>
        <taxon>Ecdysozoa</taxon>
        <taxon>Arthropoda</taxon>
        <taxon>Crustacea</taxon>
        <taxon>Branchiopoda</taxon>
        <taxon>Diplostraca</taxon>
        <taxon>Cladocera</taxon>
        <taxon>Anomopoda</taxon>
        <taxon>Daphniidae</taxon>
        <taxon>Daphnia</taxon>
    </lineage>
</organism>
<evidence type="ECO:0000313" key="2">
    <source>
        <dbReference type="EMBL" id="KZS02875.1"/>
    </source>
</evidence>
<evidence type="ECO:0000313" key="3">
    <source>
        <dbReference type="Proteomes" id="UP000076858"/>
    </source>
</evidence>
<evidence type="ECO:0000256" key="1">
    <source>
        <dbReference type="SAM" id="MobiDB-lite"/>
    </source>
</evidence>
<name>A0A164K257_9CRUS</name>
<keyword evidence="3" id="KW-1185">Reference proteome</keyword>
<proteinExistence type="predicted"/>
<dbReference type="AlphaFoldDB" id="A0A164K257"/>
<accession>A0A164K257</accession>
<feature type="region of interest" description="Disordered" evidence="1">
    <location>
        <begin position="40"/>
        <end position="60"/>
    </location>
</feature>
<dbReference type="OrthoDB" id="6378730at2759"/>
<sequence length="260" mass="29219">MVSKCIHIEFKFNPEYGVRIHVEKVNLLFKEMKHIYRSEMPESSRETRSSGAEPLAKLDTSTRPAVSKCASPQQLKAADYNLLNSYFMTFSLIKRLTFTLEDWTMASGFFLSLVAKETSFLSAIYAATSRETSESPYSSRSSSVPAGLKRRDRQLIVRNGSKRTRDGSTTSMPDIGIPGHRNRNDTGVGSQSGSSDSRSTTPHTPEERIQAIEVARVERDTLVIILEEQCREIEQMVNNLGRRSILKHLKTLLQSKIIGS</sequence>
<protein>
    <submittedName>
        <fullName evidence="2">Uncharacterized protein</fullName>
    </submittedName>
</protein>
<dbReference type="Proteomes" id="UP000076858">
    <property type="component" value="Unassembled WGS sequence"/>
</dbReference>
<feature type="region of interest" description="Disordered" evidence="1">
    <location>
        <begin position="131"/>
        <end position="207"/>
    </location>
</feature>